<dbReference type="PANTHER" id="PTHR10309">
    <property type="entry name" value="MANNOSE-6-PHOSPHATE ISOMERASE"/>
    <property type="match status" value="1"/>
</dbReference>
<evidence type="ECO:0000256" key="1">
    <source>
        <dbReference type="ARBA" id="ARBA00000757"/>
    </source>
</evidence>
<organism evidence="12 13">
    <name type="scientific">Fragilariopsis cylindrus CCMP1102</name>
    <dbReference type="NCBI Taxonomy" id="635003"/>
    <lineage>
        <taxon>Eukaryota</taxon>
        <taxon>Sar</taxon>
        <taxon>Stramenopiles</taxon>
        <taxon>Ochrophyta</taxon>
        <taxon>Bacillariophyta</taxon>
        <taxon>Bacillariophyceae</taxon>
        <taxon>Bacillariophycidae</taxon>
        <taxon>Bacillariales</taxon>
        <taxon>Bacillariaceae</taxon>
        <taxon>Fragilariopsis</taxon>
    </lineage>
</organism>
<evidence type="ECO:0000256" key="5">
    <source>
        <dbReference type="ARBA" id="ARBA00011956"/>
    </source>
</evidence>
<evidence type="ECO:0000256" key="8">
    <source>
        <dbReference type="ARBA" id="ARBA00023235"/>
    </source>
</evidence>
<dbReference type="GO" id="GO:0005829">
    <property type="term" value="C:cytosol"/>
    <property type="evidence" value="ECO:0007669"/>
    <property type="project" value="TreeGrafter"/>
</dbReference>
<dbReference type="UniPathway" id="UPA00126">
    <property type="reaction ID" value="UER00423"/>
</dbReference>
<dbReference type="Pfam" id="PF20512">
    <property type="entry name" value="PMI_typeI_hel"/>
    <property type="match status" value="1"/>
</dbReference>
<feature type="domain" description="Phosphomannose isomerase type I catalytic" evidence="10">
    <location>
        <begin position="32"/>
        <end position="157"/>
    </location>
</feature>
<feature type="compositionally biased region" description="Basic and acidic residues" evidence="9">
    <location>
        <begin position="1"/>
        <end position="12"/>
    </location>
</feature>
<dbReference type="OrthoDB" id="6605218at2759"/>
<dbReference type="AlphaFoldDB" id="A0A1E7FQF1"/>
<dbReference type="PRINTS" id="PR00714">
    <property type="entry name" value="MAN6PISMRASE"/>
</dbReference>
<keyword evidence="13" id="KW-1185">Reference proteome</keyword>
<dbReference type="SUPFAM" id="SSF51182">
    <property type="entry name" value="RmlC-like cupins"/>
    <property type="match status" value="1"/>
</dbReference>
<dbReference type="CDD" id="cd07011">
    <property type="entry name" value="cupin_PMI_type_I_N"/>
    <property type="match status" value="1"/>
</dbReference>
<evidence type="ECO:0000256" key="2">
    <source>
        <dbReference type="ARBA" id="ARBA00001947"/>
    </source>
</evidence>
<feature type="domain" description="Phosphomannose isomerase type I helical insertion" evidence="11">
    <location>
        <begin position="191"/>
        <end position="266"/>
    </location>
</feature>
<feature type="region of interest" description="Disordered" evidence="9">
    <location>
        <begin position="116"/>
        <end position="136"/>
    </location>
</feature>
<feature type="region of interest" description="Disordered" evidence="9">
    <location>
        <begin position="1"/>
        <end position="25"/>
    </location>
</feature>
<sequence>MNDDENHNDKSLDNGTTHDNNNVNTRKSVVGLVPVVQDYAWGIRGMDSRVARYALENKALAEVDPDTPYAELWIGTHPKGPSRLKTGELLQDAIGEELPFLFKVLSAGKALSIQAHPDKENAERLNDENPSKYGDANHKPEMAIALTPFEAMCGFRRLEEISFLIKKHPEFAACISQDAKLAVFLASEALSQKDALRMLFSSFMNCDPEISSKQLKLLLFRLQAEQSRFHIHPHDEPAWERKCSRAIMRLAQQFPDDPGAMAPLFLNYLLIAPGESFFMAANEPHAYVAGEIIECMACSDNVVRAGLTPKFKDVDNLVNMLTYSMGGPTIDGGAYSADNPDVIRYSPPCPEFEVMILTVDPGKESLYKNPGVPVIMIVLEGSGYMDGKLCRPGRSYYWPANADDLLFTVAAARRGAMKVALAHKNLHLDRPTAVNPLDFGGASSRNVLSGGYPASPRMPYMGMGGGTTPVSQDRSLMDVESTINTINDIPFM</sequence>
<proteinExistence type="inferred from homology"/>
<gene>
    <name evidence="12" type="primary">MPI1</name>
    <name evidence="12" type="ORF">FRACYDRAFT_260099</name>
</gene>
<dbReference type="InterPro" id="IPR046457">
    <property type="entry name" value="PMI_typeI_cat"/>
</dbReference>
<dbReference type="NCBIfam" id="TIGR00218">
    <property type="entry name" value="manA"/>
    <property type="match status" value="1"/>
</dbReference>
<dbReference type="InterPro" id="IPR016305">
    <property type="entry name" value="Mannose-6-P_Isomerase"/>
</dbReference>
<evidence type="ECO:0000313" key="12">
    <source>
        <dbReference type="EMBL" id="OEU20392.1"/>
    </source>
</evidence>
<feature type="compositionally biased region" description="Polar residues" evidence="9">
    <location>
        <begin position="13"/>
        <end position="25"/>
    </location>
</feature>
<comment type="similarity">
    <text evidence="4">Belongs to the mannose-6-phosphate isomerase type 1 family.</text>
</comment>
<dbReference type="Gene3D" id="2.60.120.10">
    <property type="entry name" value="Jelly Rolls"/>
    <property type="match status" value="2"/>
</dbReference>
<dbReference type="InterPro" id="IPR018050">
    <property type="entry name" value="Pmannose_isomerase-type1_CS"/>
</dbReference>
<evidence type="ECO:0000259" key="11">
    <source>
        <dbReference type="Pfam" id="PF20512"/>
    </source>
</evidence>
<dbReference type="GO" id="GO:0008270">
    <property type="term" value="F:zinc ion binding"/>
    <property type="evidence" value="ECO:0007669"/>
    <property type="project" value="InterPro"/>
</dbReference>
<evidence type="ECO:0000313" key="13">
    <source>
        <dbReference type="Proteomes" id="UP000095751"/>
    </source>
</evidence>
<evidence type="ECO:0000259" key="10">
    <source>
        <dbReference type="Pfam" id="PF20511"/>
    </source>
</evidence>
<dbReference type="Pfam" id="PF20511">
    <property type="entry name" value="PMI_typeI_cat"/>
    <property type="match status" value="1"/>
</dbReference>
<dbReference type="InterPro" id="IPR011051">
    <property type="entry name" value="RmlC_Cupin_sf"/>
</dbReference>
<protein>
    <recommendedName>
        <fullName evidence="5">mannose-6-phosphate isomerase</fullName>
        <ecNumber evidence="5">5.3.1.8</ecNumber>
    </recommendedName>
</protein>
<dbReference type="InterPro" id="IPR046458">
    <property type="entry name" value="PMI_typeI_hel"/>
</dbReference>
<dbReference type="InterPro" id="IPR001250">
    <property type="entry name" value="Man6P_Isoase-1"/>
</dbReference>
<comment type="pathway">
    <text evidence="3">Nucleotide-sugar biosynthesis; GDP-alpha-D-mannose biosynthesis; alpha-D-mannose 1-phosphate from D-fructose 6-phosphate: step 1/2.</text>
</comment>
<dbReference type="Proteomes" id="UP000095751">
    <property type="component" value="Unassembled WGS sequence"/>
</dbReference>
<dbReference type="Gene3D" id="1.10.441.10">
    <property type="entry name" value="Phosphomannose Isomerase, domain 2"/>
    <property type="match status" value="1"/>
</dbReference>
<comment type="cofactor">
    <cofactor evidence="2">
        <name>Zn(2+)</name>
        <dbReference type="ChEBI" id="CHEBI:29105"/>
    </cofactor>
</comment>
<evidence type="ECO:0000256" key="3">
    <source>
        <dbReference type="ARBA" id="ARBA00004666"/>
    </source>
</evidence>
<dbReference type="EC" id="5.3.1.8" evidence="5"/>
<keyword evidence="8 12" id="KW-0413">Isomerase</keyword>
<dbReference type="GO" id="GO:0005975">
    <property type="term" value="P:carbohydrate metabolic process"/>
    <property type="evidence" value="ECO:0007669"/>
    <property type="project" value="InterPro"/>
</dbReference>
<keyword evidence="7" id="KW-0862">Zinc</keyword>
<reference evidence="12 13" key="1">
    <citation type="submission" date="2016-09" db="EMBL/GenBank/DDBJ databases">
        <title>Extensive genetic diversity and differential bi-allelic expression allows diatom success in the polar Southern Ocean.</title>
        <authorList>
            <consortium name="DOE Joint Genome Institute"/>
            <person name="Mock T."/>
            <person name="Otillar R.P."/>
            <person name="Strauss J."/>
            <person name="Dupont C."/>
            <person name="Frickenhaus S."/>
            <person name="Maumus F."/>
            <person name="Mcmullan M."/>
            <person name="Sanges R."/>
            <person name="Schmutz J."/>
            <person name="Toseland A."/>
            <person name="Valas R."/>
            <person name="Veluchamy A."/>
            <person name="Ward B.J."/>
            <person name="Allen A."/>
            <person name="Barry K."/>
            <person name="Falciatore A."/>
            <person name="Ferrante M."/>
            <person name="Fortunato A.E."/>
            <person name="Gloeckner G."/>
            <person name="Gruber A."/>
            <person name="Hipkin R."/>
            <person name="Janech M."/>
            <person name="Kroth P."/>
            <person name="Leese F."/>
            <person name="Lindquist E."/>
            <person name="Lyon B.R."/>
            <person name="Martin J."/>
            <person name="Mayer C."/>
            <person name="Parker M."/>
            <person name="Quesneville H."/>
            <person name="Raymond J."/>
            <person name="Uhlig C."/>
            <person name="Valentin K.U."/>
            <person name="Worden A.Z."/>
            <person name="Armbrust E.V."/>
            <person name="Bowler C."/>
            <person name="Green B."/>
            <person name="Moulton V."/>
            <person name="Van Oosterhout C."/>
            <person name="Grigoriev I."/>
        </authorList>
    </citation>
    <scope>NUCLEOTIDE SEQUENCE [LARGE SCALE GENOMIC DNA]</scope>
    <source>
        <strain evidence="12 13">CCMP1102</strain>
    </source>
</reference>
<accession>A0A1E7FQF1</accession>
<dbReference type="PANTHER" id="PTHR10309:SF0">
    <property type="entry name" value="MANNOSE-6-PHOSPHATE ISOMERASE"/>
    <property type="match status" value="1"/>
</dbReference>
<dbReference type="KEGG" id="fcy:FRACYDRAFT_260099"/>
<dbReference type="EMBL" id="KV784355">
    <property type="protein sequence ID" value="OEU20392.1"/>
    <property type="molecule type" value="Genomic_DNA"/>
</dbReference>
<evidence type="ECO:0000256" key="7">
    <source>
        <dbReference type="ARBA" id="ARBA00022833"/>
    </source>
</evidence>
<evidence type="ECO:0000256" key="6">
    <source>
        <dbReference type="ARBA" id="ARBA00022723"/>
    </source>
</evidence>
<comment type="catalytic activity">
    <reaction evidence="1">
        <text>D-mannose 6-phosphate = D-fructose 6-phosphate</text>
        <dbReference type="Rhea" id="RHEA:12356"/>
        <dbReference type="ChEBI" id="CHEBI:58735"/>
        <dbReference type="ChEBI" id="CHEBI:61527"/>
        <dbReference type="EC" id="5.3.1.8"/>
    </reaction>
</comment>
<keyword evidence="6" id="KW-0479">Metal-binding</keyword>
<dbReference type="PROSITE" id="PS00966">
    <property type="entry name" value="PMI_I_2"/>
    <property type="match status" value="1"/>
</dbReference>
<dbReference type="InParanoid" id="A0A1E7FQF1"/>
<evidence type="ECO:0000256" key="4">
    <source>
        <dbReference type="ARBA" id="ARBA00010772"/>
    </source>
</evidence>
<evidence type="ECO:0000256" key="9">
    <source>
        <dbReference type="SAM" id="MobiDB-lite"/>
    </source>
</evidence>
<dbReference type="InterPro" id="IPR014710">
    <property type="entry name" value="RmlC-like_jellyroll"/>
</dbReference>
<name>A0A1E7FQF1_9STRA</name>
<dbReference type="GO" id="GO:0004476">
    <property type="term" value="F:mannose-6-phosphate isomerase activity"/>
    <property type="evidence" value="ECO:0007669"/>
    <property type="project" value="UniProtKB-EC"/>
</dbReference>
<dbReference type="PROSITE" id="PS00965">
    <property type="entry name" value="PMI_I_1"/>
    <property type="match status" value="1"/>
</dbReference>
<dbReference type="GO" id="GO:0009298">
    <property type="term" value="P:GDP-mannose biosynthetic process"/>
    <property type="evidence" value="ECO:0007669"/>
    <property type="project" value="UniProtKB-UniPathway"/>
</dbReference>